<evidence type="ECO:0000313" key="2">
    <source>
        <dbReference type="Proteomes" id="UP000824219"/>
    </source>
</evidence>
<keyword evidence="2" id="KW-1185">Reference proteome</keyword>
<dbReference type="AlphaFoldDB" id="A0A9D3P6A8"/>
<name>A0A9D3P6A8_9TELE</name>
<evidence type="ECO:0000313" key="1">
    <source>
        <dbReference type="EMBL" id="KAG7335337.1"/>
    </source>
</evidence>
<organism evidence="1 2">
    <name type="scientific">Hemibagrus wyckioides</name>
    <dbReference type="NCBI Taxonomy" id="337641"/>
    <lineage>
        <taxon>Eukaryota</taxon>
        <taxon>Metazoa</taxon>
        <taxon>Chordata</taxon>
        <taxon>Craniata</taxon>
        <taxon>Vertebrata</taxon>
        <taxon>Euteleostomi</taxon>
        <taxon>Actinopterygii</taxon>
        <taxon>Neopterygii</taxon>
        <taxon>Teleostei</taxon>
        <taxon>Ostariophysi</taxon>
        <taxon>Siluriformes</taxon>
        <taxon>Bagridae</taxon>
        <taxon>Hemibagrus</taxon>
    </lineage>
</organism>
<gene>
    <name evidence="1" type="ORF">KOW79_001933</name>
</gene>
<proteinExistence type="predicted"/>
<comment type="caution">
    <text evidence="1">The sequence shown here is derived from an EMBL/GenBank/DDBJ whole genome shotgun (WGS) entry which is preliminary data.</text>
</comment>
<reference evidence="1 2" key="1">
    <citation type="submission" date="2021-06" db="EMBL/GenBank/DDBJ databases">
        <title>Chromosome-level genome assembly of the red-tail catfish (Hemibagrus wyckioides).</title>
        <authorList>
            <person name="Shao F."/>
        </authorList>
    </citation>
    <scope>NUCLEOTIDE SEQUENCE [LARGE SCALE GENOMIC DNA]</scope>
    <source>
        <strain evidence="1">EC202008001</strain>
        <tissue evidence="1">Blood</tissue>
    </source>
</reference>
<dbReference type="EMBL" id="JAHKSW010000002">
    <property type="protein sequence ID" value="KAG7335337.1"/>
    <property type="molecule type" value="Genomic_DNA"/>
</dbReference>
<dbReference type="Proteomes" id="UP000824219">
    <property type="component" value="Linkage Group LG02"/>
</dbReference>
<sequence length="66" mass="7060">MTRLKRGFHWALITAEGRNPNKDLENVASRDSCSFAEPRPGATHGGASGPSCPALLLLLPWVSGPF</sequence>
<protein>
    <submittedName>
        <fullName evidence="1">Uncharacterized protein</fullName>
    </submittedName>
</protein>
<accession>A0A9D3P6A8</accession>